<evidence type="ECO:0000259" key="5">
    <source>
        <dbReference type="Pfam" id="PF00171"/>
    </source>
</evidence>
<dbReference type="Gene3D" id="3.40.605.10">
    <property type="entry name" value="Aldehyde Dehydrogenase, Chain A, domain 1"/>
    <property type="match status" value="1"/>
</dbReference>
<protein>
    <submittedName>
        <fullName evidence="6">Acyl-CoA reductase</fullName>
    </submittedName>
</protein>
<accession>A0A1G7P9J9</accession>
<dbReference type="InterPro" id="IPR016162">
    <property type="entry name" value="Ald_DH_N"/>
</dbReference>
<dbReference type="PANTHER" id="PTHR11699">
    <property type="entry name" value="ALDEHYDE DEHYDROGENASE-RELATED"/>
    <property type="match status" value="1"/>
</dbReference>
<dbReference type="Proteomes" id="UP000199355">
    <property type="component" value="Unassembled WGS sequence"/>
</dbReference>
<feature type="domain" description="Aldehyde dehydrogenase" evidence="5">
    <location>
        <begin position="18"/>
        <end position="480"/>
    </location>
</feature>
<dbReference type="STRING" id="571438.SAMN05192586_1153"/>
<proteinExistence type="inferred from homology"/>
<dbReference type="InterPro" id="IPR016163">
    <property type="entry name" value="Ald_DH_C"/>
</dbReference>
<evidence type="ECO:0000313" key="7">
    <source>
        <dbReference type="Proteomes" id="UP000199355"/>
    </source>
</evidence>
<organism evidence="6 7">
    <name type="scientific">Desulfovibrio legallii</name>
    <dbReference type="NCBI Taxonomy" id="571438"/>
    <lineage>
        <taxon>Bacteria</taxon>
        <taxon>Pseudomonadati</taxon>
        <taxon>Thermodesulfobacteriota</taxon>
        <taxon>Desulfovibrionia</taxon>
        <taxon>Desulfovibrionales</taxon>
        <taxon>Desulfovibrionaceae</taxon>
        <taxon>Desulfovibrio</taxon>
    </lineage>
</organism>
<evidence type="ECO:0000256" key="4">
    <source>
        <dbReference type="RuleBase" id="RU003345"/>
    </source>
</evidence>
<dbReference type="RefSeq" id="WP_092154508.1">
    <property type="nucleotide sequence ID" value="NZ_FNBX01000015.1"/>
</dbReference>
<dbReference type="Gene3D" id="3.40.309.10">
    <property type="entry name" value="Aldehyde Dehydrogenase, Chain A, domain 2"/>
    <property type="match status" value="1"/>
</dbReference>
<feature type="active site" evidence="3">
    <location>
        <position position="253"/>
    </location>
</feature>
<dbReference type="InterPro" id="IPR015590">
    <property type="entry name" value="Aldehyde_DH_dom"/>
</dbReference>
<evidence type="ECO:0000256" key="3">
    <source>
        <dbReference type="PROSITE-ProRule" id="PRU10007"/>
    </source>
</evidence>
<keyword evidence="7" id="KW-1185">Reference proteome</keyword>
<comment type="similarity">
    <text evidence="1 4">Belongs to the aldehyde dehydrogenase family.</text>
</comment>
<dbReference type="InterPro" id="IPR016161">
    <property type="entry name" value="Ald_DH/histidinol_DH"/>
</dbReference>
<dbReference type="EMBL" id="FNBX01000015">
    <property type="protein sequence ID" value="SDF82943.1"/>
    <property type="molecule type" value="Genomic_DNA"/>
</dbReference>
<reference evidence="7" key="1">
    <citation type="submission" date="2016-10" db="EMBL/GenBank/DDBJ databases">
        <authorList>
            <person name="Varghese N."/>
            <person name="Submissions S."/>
        </authorList>
    </citation>
    <scope>NUCLEOTIDE SEQUENCE [LARGE SCALE GENOMIC DNA]</scope>
    <source>
        <strain evidence="7">KHC7</strain>
    </source>
</reference>
<dbReference type="InterPro" id="IPR016160">
    <property type="entry name" value="Ald_DH_CS_CYS"/>
</dbReference>
<gene>
    <name evidence="6" type="ORF">SAMN05192586_1153</name>
</gene>
<evidence type="ECO:0000256" key="1">
    <source>
        <dbReference type="ARBA" id="ARBA00009986"/>
    </source>
</evidence>
<dbReference type="OrthoDB" id="9762913at2"/>
<evidence type="ECO:0000313" key="6">
    <source>
        <dbReference type="EMBL" id="SDF82943.1"/>
    </source>
</evidence>
<dbReference type="InterPro" id="IPR029510">
    <property type="entry name" value="Ald_DH_CS_GLU"/>
</dbReference>
<dbReference type="Pfam" id="PF00171">
    <property type="entry name" value="Aldedh"/>
    <property type="match status" value="1"/>
</dbReference>
<dbReference type="SUPFAM" id="SSF53720">
    <property type="entry name" value="ALDH-like"/>
    <property type="match status" value="1"/>
</dbReference>
<sequence length="493" mass="53889">MQKPKLQDQYGLYINGEWRPASDGGLFETFCPASGERLAACAEATKEDVDSAVKAATAAWQTWKKVDPIERANLLLRIADIIDANKEHLAMVETLDNGKPIRETLNVDIPMAADHFRYFAGAVRTEEGSATLLDGNTLSLVLREPIGVVGQIVPWNFPFLMAAWKLAPVLASGCCTVFKPSNHTSLSVLELARLLGDTLPKGVFNVVTGRGSRSGQYMLEHPGFRKLAFTGSTDVGRNVGLAAAKRIIPSTLELGGKSANIFFPDCQWDMAMDGLQLGILFNQGQVCCAGSRVFVHEDIYDKFVAEAVERFNRVKVGLPWEPDTQMGAQIYESHLKAILMCVEQGKAEGAAVLCGGERLTDGPLAKGCFMRPTLLGNVNNKMRVAQDEIFGPVAVVIKFKSEEEVIAMANDSIYGLGGAVWTRDINRALRVSRAIETGRMWVNTYNSIPAGAPFGGYKESGLGRETHKVILEHYTQQKNIMINMAEMPTGLYP</sequence>
<dbReference type="GO" id="GO:0016620">
    <property type="term" value="F:oxidoreductase activity, acting on the aldehyde or oxo group of donors, NAD or NADP as acceptor"/>
    <property type="evidence" value="ECO:0007669"/>
    <property type="project" value="InterPro"/>
</dbReference>
<dbReference type="PROSITE" id="PS00687">
    <property type="entry name" value="ALDEHYDE_DEHYDR_GLU"/>
    <property type="match status" value="1"/>
</dbReference>
<dbReference type="AlphaFoldDB" id="A0A1G7P9J9"/>
<name>A0A1G7P9J9_9BACT</name>
<keyword evidence="2 4" id="KW-0560">Oxidoreductase</keyword>
<dbReference type="FunFam" id="3.40.605.10:FF:000007">
    <property type="entry name" value="NAD/NADP-dependent betaine aldehyde dehydrogenase"/>
    <property type="match status" value="1"/>
</dbReference>
<dbReference type="FunFam" id="3.40.309.10:FF:000012">
    <property type="entry name" value="Betaine aldehyde dehydrogenase"/>
    <property type="match status" value="1"/>
</dbReference>
<evidence type="ECO:0000256" key="2">
    <source>
        <dbReference type="ARBA" id="ARBA00023002"/>
    </source>
</evidence>
<dbReference type="PROSITE" id="PS00070">
    <property type="entry name" value="ALDEHYDE_DEHYDR_CYS"/>
    <property type="match status" value="1"/>
</dbReference>